<feature type="transmembrane region" description="Helical" evidence="12">
    <location>
        <begin position="23"/>
        <end position="42"/>
    </location>
</feature>
<proteinExistence type="inferred from homology"/>
<evidence type="ECO:0000256" key="12">
    <source>
        <dbReference type="SAM" id="Phobius"/>
    </source>
</evidence>
<evidence type="ECO:0000256" key="2">
    <source>
        <dbReference type="ARBA" id="ARBA00009765"/>
    </source>
</evidence>
<dbReference type="InterPro" id="IPR045863">
    <property type="entry name" value="CorA_TM1_TM2"/>
</dbReference>
<gene>
    <name evidence="13" type="ORF">SGX49_005631</name>
</gene>
<dbReference type="InterPro" id="IPR002523">
    <property type="entry name" value="MgTranspt_CorA/ZnTranspt_ZntB"/>
</dbReference>
<evidence type="ECO:0000256" key="4">
    <source>
        <dbReference type="ARBA" id="ARBA00022475"/>
    </source>
</evidence>
<organism evidence="13 14">
    <name type="scientific">Citrobacter freundii</name>
    <dbReference type="NCBI Taxonomy" id="546"/>
    <lineage>
        <taxon>Bacteria</taxon>
        <taxon>Pseudomonadati</taxon>
        <taxon>Pseudomonadota</taxon>
        <taxon>Gammaproteobacteria</taxon>
        <taxon>Enterobacterales</taxon>
        <taxon>Enterobacteriaceae</taxon>
        <taxon>Citrobacter</taxon>
        <taxon>Citrobacter freundii complex</taxon>
    </lineage>
</organism>
<dbReference type="PANTHER" id="PTHR46494">
    <property type="entry name" value="CORA FAMILY METAL ION TRANSPORTER (EUROFUNG)"/>
    <property type="match status" value="1"/>
</dbReference>
<evidence type="ECO:0000256" key="9">
    <source>
        <dbReference type="ARBA" id="ARBA00023136"/>
    </source>
</evidence>
<reference evidence="13" key="1">
    <citation type="submission" date="2023-05" db="EMBL/GenBank/DDBJ databases">
        <authorList>
            <consortium name="Clinical and Environmental Microbiology Branch: Whole genome sequencing antimicrobial resistance pathogens in the healthcare setting"/>
        </authorList>
    </citation>
    <scope>NUCLEOTIDE SEQUENCE</scope>
    <source>
        <strain evidence="13">2023GN-00287</strain>
    </source>
</reference>
<dbReference type="EMBL" id="ABOSXX010000098">
    <property type="protein sequence ID" value="ELV3683104.1"/>
    <property type="molecule type" value="Genomic_DNA"/>
</dbReference>
<keyword evidence="6" id="KW-0460">Magnesium</keyword>
<dbReference type="Gene3D" id="1.20.58.340">
    <property type="entry name" value="Magnesium transport protein CorA, transmembrane region"/>
    <property type="match status" value="1"/>
</dbReference>
<comment type="function">
    <text evidence="11">Mediates influx of magnesium ions. Alternates between open and closed states. Activated by low cytoplasmic Mg(2+) levels. Inactive when cytoplasmic Mg(2+) levels are high.</text>
</comment>
<keyword evidence="5 12" id="KW-0812">Transmembrane</keyword>
<comment type="subcellular location">
    <subcellularLocation>
        <location evidence="1">Cell membrane</location>
        <topology evidence="1">Multi-pass membrane protein</topology>
    </subcellularLocation>
</comment>
<comment type="caution">
    <text evidence="13">The sequence shown here is derived from an EMBL/GenBank/DDBJ whole genome shotgun (WGS) entry which is preliminary data.</text>
</comment>
<dbReference type="AlphaFoldDB" id="A0AAN4D5C5"/>
<comment type="catalytic activity">
    <reaction evidence="10">
        <text>Mg(2+)(in) = Mg(2+)(out)</text>
        <dbReference type="Rhea" id="RHEA:29827"/>
        <dbReference type="ChEBI" id="CHEBI:18420"/>
    </reaction>
</comment>
<evidence type="ECO:0000313" key="13">
    <source>
        <dbReference type="EMBL" id="ELV3683104.1"/>
    </source>
</evidence>
<keyword evidence="8" id="KW-0406">Ion transport</keyword>
<dbReference type="FunFam" id="1.20.58.340:FF:000004">
    <property type="entry name" value="Magnesium transport protein CorA"/>
    <property type="match status" value="1"/>
</dbReference>
<evidence type="ECO:0000256" key="10">
    <source>
        <dbReference type="ARBA" id="ARBA00034269"/>
    </source>
</evidence>
<feature type="non-terminal residue" evidence="13">
    <location>
        <position position="1"/>
    </location>
</feature>
<dbReference type="GO" id="GO:0005886">
    <property type="term" value="C:plasma membrane"/>
    <property type="evidence" value="ECO:0007669"/>
    <property type="project" value="UniProtKB-SubCell"/>
</dbReference>
<dbReference type="SUPFAM" id="SSF144083">
    <property type="entry name" value="Magnesium transport protein CorA, transmembrane region"/>
    <property type="match status" value="1"/>
</dbReference>
<keyword evidence="3" id="KW-0813">Transport</keyword>
<name>A0AAN4D5C5_CITFR</name>
<dbReference type="GO" id="GO:0015095">
    <property type="term" value="F:magnesium ion transmembrane transporter activity"/>
    <property type="evidence" value="ECO:0007669"/>
    <property type="project" value="TreeGrafter"/>
</dbReference>
<keyword evidence="7 12" id="KW-1133">Transmembrane helix</keyword>
<protein>
    <submittedName>
        <fullName evidence="13">Magnesium transporter</fullName>
    </submittedName>
</protein>
<feature type="transmembrane region" description="Helical" evidence="12">
    <location>
        <begin position="54"/>
        <end position="72"/>
    </location>
</feature>
<evidence type="ECO:0000256" key="11">
    <source>
        <dbReference type="ARBA" id="ARBA00045497"/>
    </source>
</evidence>
<evidence type="ECO:0000256" key="5">
    <source>
        <dbReference type="ARBA" id="ARBA00022692"/>
    </source>
</evidence>
<keyword evidence="4" id="KW-1003">Cell membrane</keyword>
<evidence type="ECO:0000256" key="3">
    <source>
        <dbReference type="ARBA" id="ARBA00022448"/>
    </source>
</evidence>
<evidence type="ECO:0000313" key="14">
    <source>
        <dbReference type="Proteomes" id="UP001279522"/>
    </source>
</evidence>
<dbReference type="PANTHER" id="PTHR46494:SF1">
    <property type="entry name" value="CORA FAMILY METAL ION TRANSPORTER (EUROFUNG)"/>
    <property type="match status" value="1"/>
</dbReference>
<evidence type="ECO:0000256" key="8">
    <source>
        <dbReference type="ARBA" id="ARBA00023065"/>
    </source>
</evidence>
<dbReference type="GO" id="GO:0050897">
    <property type="term" value="F:cobalt ion binding"/>
    <property type="evidence" value="ECO:0007669"/>
    <property type="project" value="TreeGrafter"/>
</dbReference>
<keyword evidence="9 12" id="KW-0472">Membrane</keyword>
<dbReference type="GO" id="GO:0015087">
    <property type="term" value="F:cobalt ion transmembrane transporter activity"/>
    <property type="evidence" value="ECO:0007669"/>
    <property type="project" value="TreeGrafter"/>
</dbReference>
<evidence type="ECO:0000256" key="6">
    <source>
        <dbReference type="ARBA" id="ARBA00022842"/>
    </source>
</evidence>
<comment type="similarity">
    <text evidence="2">Belongs to the CorA metal ion transporter (MIT) (TC 1.A.35) family.</text>
</comment>
<evidence type="ECO:0000256" key="1">
    <source>
        <dbReference type="ARBA" id="ARBA00004651"/>
    </source>
</evidence>
<dbReference type="Pfam" id="PF01544">
    <property type="entry name" value="CorA"/>
    <property type="match status" value="1"/>
</dbReference>
<sequence length="80" mass="8879">LSTVFEASSLLEAQRIGVVTRQLAAWAAILAVPTAIAGIYGMNFKHMPELDTPYGYFVVLGVIAVFCLLLFMRFKKAKWL</sequence>
<evidence type="ECO:0000256" key="7">
    <source>
        <dbReference type="ARBA" id="ARBA00022989"/>
    </source>
</evidence>
<dbReference type="GO" id="GO:0000287">
    <property type="term" value="F:magnesium ion binding"/>
    <property type="evidence" value="ECO:0007669"/>
    <property type="project" value="TreeGrafter"/>
</dbReference>
<dbReference type="Proteomes" id="UP001279522">
    <property type="component" value="Unassembled WGS sequence"/>
</dbReference>
<accession>A0AAN4D5C5</accession>